<accession>A0A370L607</accession>
<feature type="transmembrane region" description="Helical" evidence="1">
    <location>
        <begin position="12"/>
        <end position="34"/>
    </location>
</feature>
<keyword evidence="1" id="KW-1133">Transmembrane helix</keyword>
<comment type="caution">
    <text evidence="2">The sequence shown here is derived from an EMBL/GenBank/DDBJ whole genome shotgun (WGS) entry which is preliminary data.</text>
</comment>
<organism evidence="2 3">
    <name type="scientific">Bosea caraganae</name>
    <dbReference type="NCBI Taxonomy" id="2763117"/>
    <lineage>
        <taxon>Bacteria</taxon>
        <taxon>Pseudomonadati</taxon>
        <taxon>Pseudomonadota</taxon>
        <taxon>Alphaproteobacteria</taxon>
        <taxon>Hyphomicrobiales</taxon>
        <taxon>Boseaceae</taxon>
        <taxon>Bosea</taxon>
    </lineage>
</organism>
<keyword evidence="1" id="KW-0472">Membrane</keyword>
<evidence type="ECO:0000313" key="3">
    <source>
        <dbReference type="Proteomes" id="UP000255207"/>
    </source>
</evidence>
<keyword evidence="1" id="KW-0812">Transmembrane</keyword>
<sequence length="96" mass="10111">MPGLSYLPAEHLILLAGLLAMVGFLAGWLADLILKEEGFGIIVNGLIVIAGALLGFMLWARMGYPVGNNKQFIAALVTAISGVLLLVSCGIGRRFV</sequence>
<feature type="transmembrane region" description="Helical" evidence="1">
    <location>
        <begin position="72"/>
        <end position="92"/>
    </location>
</feature>
<gene>
    <name evidence="2" type="ORF">DWE98_13545</name>
</gene>
<dbReference type="AlphaFoldDB" id="A0A370L607"/>
<name>A0A370L607_9HYPH</name>
<evidence type="ECO:0000313" key="2">
    <source>
        <dbReference type="EMBL" id="RDJ24694.1"/>
    </source>
</evidence>
<keyword evidence="3" id="KW-1185">Reference proteome</keyword>
<dbReference type="Proteomes" id="UP000255207">
    <property type="component" value="Unassembled WGS sequence"/>
</dbReference>
<evidence type="ECO:0000256" key="1">
    <source>
        <dbReference type="SAM" id="Phobius"/>
    </source>
</evidence>
<reference evidence="3" key="1">
    <citation type="submission" date="2018-07" db="EMBL/GenBank/DDBJ databases">
        <authorList>
            <person name="Safronova V.I."/>
            <person name="Chirak E.R."/>
            <person name="Sazanova A.L."/>
        </authorList>
    </citation>
    <scope>NUCLEOTIDE SEQUENCE [LARGE SCALE GENOMIC DNA]</scope>
    <source>
        <strain evidence="3">RCAM04685</strain>
    </source>
</reference>
<feature type="transmembrane region" description="Helical" evidence="1">
    <location>
        <begin position="41"/>
        <end position="60"/>
    </location>
</feature>
<proteinExistence type="predicted"/>
<protein>
    <submittedName>
        <fullName evidence="2">GlsB/YeaQ/YmgE family stress response membrane protein</fullName>
    </submittedName>
</protein>
<dbReference type="EMBL" id="QQTP01000006">
    <property type="protein sequence ID" value="RDJ24694.1"/>
    <property type="molecule type" value="Genomic_DNA"/>
</dbReference>